<dbReference type="GO" id="GO:0016740">
    <property type="term" value="F:transferase activity"/>
    <property type="evidence" value="ECO:0007669"/>
    <property type="project" value="UniProtKB-KW"/>
</dbReference>
<keyword evidence="1" id="KW-0808">Transferase</keyword>
<feature type="non-terminal residue" evidence="1">
    <location>
        <position position="1"/>
    </location>
</feature>
<comment type="caution">
    <text evidence="1">The sequence shown here is derived from an EMBL/GenBank/DDBJ whole genome shotgun (WGS) entry which is preliminary data.</text>
</comment>
<accession>A0A5T6ZDU0</accession>
<organism evidence="1">
    <name type="scientific">Salmonella enterica subsp. enterica serovar Kentucky</name>
    <dbReference type="NCBI Taxonomy" id="192955"/>
    <lineage>
        <taxon>Bacteria</taxon>
        <taxon>Pseudomonadati</taxon>
        <taxon>Pseudomonadota</taxon>
        <taxon>Gammaproteobacteria</taxon>
        <taxon>Enterobacterales</taxon>
        <taxon>Enterobacteriaceae</taxon>
        <taxon>Salmonella</taxon>
    </lineage>
</organism>
<dbReference type="EMBL" id="AAGDUG010000123">
    <property type="protein sequence ID" value="EBM8104742.1"/>
    <property type="molecule type" value="Genomic_DNA"/>
</dbReference>
<gene>
    <name evidence="1" type="ORF">EYU37_21150</name>
</gene>
<evidence type="ECO:0000313" key="1">
    <source>
        <dbReference type="EMBL" id="EBM8104742.1"/>
    </source>
</evidence>
<sequence length="42" mass="4711">YPPCRMALTLIRPTVQADVKRSTDIVFIQLFSAVLQTGIIFS</sequence>
<proteinExistence type="predicted"/>
<protein>
    <submittedName>
        <fullName evidence="1">Sulfurtransferase</fullName>
    </submittedName>
</protein>
<name>A0A5T6ZDU0_SALET</name>
<dbReference type="AlphaFoldDB" id="A0A5T6ZDU0"/>
<reference evidence="1" key="1">
    <citation type="submission" date="2019-06" db="EMBL/GenBank/DDBJ databases">
        <authorList>
            <consortium name="GenomeTrakr network: Whole genome sequencing for foodborne pathogen traceback"/>
        </authorList>
    </citation>
    <scope>NUCLEOTIDE SEQUENCE</scope>
    <source>
        <strain evidence="1">FSIS21923521</strain>
    </source>
</reference>